<gene>
    <name evidence="1" type="ORF">SEA_POTATOCHIP_93</name>
</gene>
<reference evidence="1 2" key="1">
    <citation type="submission" date="2017-10" db="EMBL/GenBank/DDBJ databases">
        <authorList>
            <person name="Monti D.L."/>
            <person name="McPhail C.W."/>
            <person name="Foksinska A.M."/>
            <person name="Opsteen S.A."/>
            <person name="Casey K.N."/>
            <person name="Ali S.Y."/>
            <person name="Nguyen D.C."/>
            <person name="Vale K."/>
            <person name="Baghaei N."/>
            <person name="Pratt M.C."/>
            <person name="Page E.F."/>
            <person name="Gosain A.J."/>
            <person name="Castillo S.J."/>
            <person name="Mallepalli N.R."/>
            <person name="Thompson A.L."/>
            <person name="Presedo N.A."/>
            <person name="Murrell A.C."/>
            <person name="Sahawneh K.J."/>
            <person name="Saleeby D.P."/>
            <person name="Stoner T.H."/>
            <person name="Garlena R.A."/>
            <person name="Russell D.A."/>
            <person name="Pope W.H."/>
            <person name="Jacobs-Sera D."/>
            <person name="Hatfull G.F."/>
        </authorList>
    </citation>
    <scope>NUCLEOTIDE SEQUENCE [LARGE SCALE GENOMIC DNA]</scope>
</reference>
<protein>
    <submittedName>
        <fullName evidence="1">Uncharacterized protein</fullName>
    </submittedName>
</protein>
<organism evidence="1 2">
    <name type="scientific">Corynebacterium phage PotatoChip</name>
    <dbReference type="NCBI Taxonomy" id="2047870"/>
    <lineage>
        <taxon>Viruses</taxon>
        <taxon>Duplodnaviria</taxon>
        <taxon>Heunggongvirae</taxon>
        <taxon>Uroviricota</taxon>
        <taxon>Caudoviricetes</taxon>
        <taxon>Zierdtviridae</taxon>
        <taxon>Toshachvirinae</taxon>
        <taxon>Ceetrepovirus</taxon>
        <taxon>Ceetrepovirus zion</taxon>
        <taxon>Corynebacterium virus Zion</taxon>
    </lineage>
</organism>
<accession>A0A2H4P8R4</accession>
<dbReference type="InterPro" id="IPR055870">
    <property type="entry name" value="DUF7447"/>
</dbReference>
<evidence type="ECO:0000313" key="2">
    <source>
        <dbReference type="Proteomes" id="UP000241102"/>
    </source>
</evidence>
<evidence type="ECO:0000313" key="1">
    <source>
        <dbReference type="EMBL" id="ATW58641.1"/>
    </source>
</evidence>
<dbReference type="Proteomes" id="UP000241102">
    <property type="component" value="Segment"/>
</dbReference>
<sequence>MLVAQAVALFVDRNREAVKAEYENLFKEWKSDCVSVRYARSNARADVVRWIEQQIGLSEDQRAEYDQLQDVFTMRFFVGGVSCMTKKMAKFYGDAEYTGAGLVLEDDLINTEEVAEIGANRPGRLHPVQMAEKNERAGYHFFDDDTMKFFQSIIETSCTDHGAFITSERYDTGLRHYRVRVFCENGKVITVSEQIGTRKHAQEIMLIVDALISRNK</sequence>
<proteinExistence type="predicted"/>
<name>A0A2H4P8R4_9CAUD</name>
<dbReference type="Pfam" id="PF24239">
    <property type="entry name" value="DUF7447"/>
    <property type="match status" value="1"/>
</dbReference>
<dbReference type="EMBL" id="MG198778">
    <property type="protein sequence ID" value="ATW58641.1"/>
    <property type="molecule type" value="Genomic_DNA"/>
</dbReference>